<feature type="compositionally biased region" description="Basic and acidic residues" evidence="1">
    <location>
        <begin position="226"/>
        <end position="251"/>
    </location>
</feature>
<evidence type="ECO:0000313" key="3">
    <source>
        <dbReference type="Proteomes" id="UP000694565"/>
    </source>
</evidence>
<name>A0A8C2WR64_CYCLU</name>
<feature type="compositionally biased region" description="Acidic residues" evidence="1">
    <location>
        <begin position="270"/>
        <end position="279"/>
    </location>
</feature>
<feature type="compositionally biased region" description="Acidic residues" evidence="1">
    <location>
        <begin position="285"/>
        <end position="305"/>
    </location>
</feature>
<feature type="region of interest" description="Disordered" evidence="1">
    <location>
        <begin position="191"/>
        <end position="305"/>
    </location>
</feature>
<dbReference type="Proteomes" id="UP000694565">
    <property type="component" value="Unplaced"/>
</dbReference>
<protein>
    <recommendedName>
        <fullName evidence="4">Stathmin domain containing 1</fullName>
    </recommendedName>
</protein>
<organism evidence="2 3">
    <name type="scientific">Cyclopterus lumpus</name>
    <name type="common">Lumpsucker</name>
    <dbReference type="NCBI Taxonomy" id="8103"/>
    <lineage>
        <taxon>Eukaryota</taxon>
        <taxon>Metazoa</taxon>
        <taxon>Chordata</taxon>
        <taxon>Craniata</taxon>
        <taxon>Vertebrata</taxon>
        <taxon>Euteleostomi</taxon>
        <taxon>Actinopterygii</taxon>
        <taxon>Neopterygii</taxon>
        <taxon>Teleostei</taxon>
        <taxon>Neoteleostei</taxon>
        <taxon>Acanthomorphata</taxon>
        <taxon>Eupercaria</taxon>
        <taxon>Perciformes</taxon>
        <taxon>Cottioidei</taxon>
        <taxon>Cottales</taxon>
        <taxon>Cyclopteridae</taxon>
        <taxon>Cyclopterus</taxon>
    </lineage>
</organism>
<accession>A0A8C2WR64</accession>
<feature type="region of interest" description="Disordered" evidence="1">
    <location>
        <begin position="24"/>
        <end position="49"/>
    </location>
</feature>
<evidence type="ECO:0008006" key="4">
    <source>
        <dbReference type="Google" id="ProtNLM"/>
    </source>
</evidence>
<dbReference type="AlphaFoldDB" id="A0A8C2WR64"/>
<reference evidence="2" key="2">
    <citation type="submission" date="2025-09" db="UniProtKB">
        <authorList>
            <consortium name="Ensembl"/>
        </authorList>
    </citation>
    <scope>IDENTIFICATION</scope>
</reference>
<proteinExistence type="predicted"/>
<dbReference type="Ensembl" id="ENSCLMT00005007996.1">
    <property type="protein sequence ID" value="ENSCLMP00005007485.1"/>
    <property type="gene ID" value="ENSCLMG00005004054.1"/>
</dbReference>
<feature type="compositionally biased region" description="Pro residues" evidence="1">
    <location>
        <begin position="194"/>
        <end position="204"/>
    </location>
</feature>
<reference evidence="2" key="1">
    <citation type="submission" date="2025-08" db="UniProtKB">
        <authorList>
            <consortium name="Ensembl"/>
        </authorList>
    </citation>
    <scope>IDENTIFICATION</scope>
</reference>
<sequence>MRPVYKKLSWAIFLCRQDEAGSKVEGRGDSAVSKGTTDSGVVMDNRDPPVLPGVVPRKLPPLTSECVKESTAHIITLDGEEQPTSSEILEELLNQGIIPVGQTREGSIKSFTCDIMVLDDREGVRRKPPVRLESLRAKKAQKVPCIEDIEEKIRLAKERRKVQCLCVSSRTCALSLTDSLIDKDTALTPVEPLQLPPTPNPFVPLPHSHITREKAEGGEWVSEVGGESREEMGKTDKGEGRRVKGGERGDNRGQGAEKVSEDGDGKGEEELTQEEELMEDNLLTDSEELESDSSLENAEDKEEKF</sequence>
<feature type="compositionally biased region" description="Basic and acidic residues" evidence="1">
    <location>
        <begin position="258"/>
        <end position="269"/>
    </location>
</feature>
<keyword evidence="3" id="KW-1185">Reference proteome</keyword>
<dbReference type="GeneTree" id="ENSGT00940000173140"/>
<evidence type="ECO:0000256" key="1">
    <source>
        <dbReference type="SAM" id="MobiDB-lite"/>
    </source>
</evidence>
<evidence type="ECO:0000313" key="2">
    <source>
        <dbReference type="Ensembl" id="ENSCLMP00005007485.1"/>
    </source>
</evidence>